<accession>A0A1D1XXV3</accession>
<name>A0A1D1XXV3_9ARAE</name>
<proteinExistence type="predicted"/>
<dbReference type="AlphaFoldDB" id="A0A1D1XXV3"/>
<sequence>CPLPGSPTPLLSSLYINIAPITKSQTLLLLRFFLFPTSLSSPLRLPGFLAPPSEGFPVLPTYLLPAISSVRPSSAPAISAVGRPRTPNPPLLPGPRSIFSSTAPQTQSTGAAVPRFFNVHLFYNFTLRSFVHLPTGSLPHFFFLLSFFLQYSGGFPRNLSEAVGVTWRPVGEGDGDPKRQPQAPRFNVAGVVKEAQGEGRAGRRPPGPGHDKTRAGSPARGAAAASAT</sequence>
<organism evidence="2">
    <name type="scientific">Anthurium amnicola</name>
    <dbReference type="NCBI Taxonomy" id="1678845"/>
    <lineage>
        <taxon>Eukaryota</taxon>
        <taxon>Viridiplantae</taxon>
        <taxon>Streptophyta</taxon>
        <taxon>Embryophyta</taxon>
        <taxon>Tracheophyta</taxon>
        <taxon>Spermatophyta</taxon>
        <taxon>Magnoliopsida</taxon>
        <taxon>Liliopsida</taxon>
        <taxon>Araceae</taxon>
        <taxon>Pothoideae</taxon>
        <taxon>Potheae</taxon>
        <taxon>Anthurium</taxon>
    </lineage>
</organism>
<evidence type="ECO:0000256" key="1">
    <source>
        <dbReference type="SAM" id="MobiDB-lite"/>
    </source>
</evidence>
<feature type="compositionally biased region" description="Low complexity" evidence="1">
    <location>
        <begin position="215"/>
        <end position="228"/>
    </location>
</feature>
<dbReference type="EMBL" id="GDJX01020702">
    <property type="protein sequence ID" value="JAT47234.1"/>
    <property type="molecule type" value="Transcribed_RNA"/>
</dbReference>
<feature type="non-terminal residue" evidence="2">
    <location>
        <position position="1"/>
    </location>
</feature>
<feature type="region of interest" description="Disordered" evidence="1">
    <location>
        <begin position="171"/>
        <end position="228"/>
    </location>
</feature>
<reference evidence="2" key="1">
    <citation type="submission" date="2015-07" db="EMBL/GenBank/DDBJ databases">
        <title>Transcriptome Assembly of Anthurium amnicola.</title>
        <authorList>
            <person name="Suzuki J."/>
        </authorList>
    </citation>
    <scope>NUCLEOTIDE SEQUENCE</scope>
</reference>
<evidence type="ECO:0000313" key="2">
    <source>
        <dbReference type="EMBL" id="JAT47234.1"/>
    </source>
</evidence>
<gene>
    <name evidence="2" type="ORF">g.59407</name>
</gene>
<protein>
    <submittedName>
        <fullName evidence="2">Uncharacterized protein</fullName>
    </submittedName>
</protein>